<dbReference type="GO" id="GO:0005634">
    <property type="term" value="C:nucleus"/>
    <property type="evidence" value="ECO:0000318"/>
    <property type="project" value="GO_Central"/>
</dbReference>
<feature type="region of interest" description="Disordered" evidence="15">
    <location>
        <begin position="2122"/>
        <end position="2143"/>
    </location>
</feature>
<dbReference type="GO" id="GO:0008582">
    <property type="term" value="P:regulation of synaptic assembly at neuromuscular junction"/>
    <property type="evidence" value="ECO:0000318"/>
    <property type="project" value="GO_Central"/>
</dbReference>
<feature type="region of interest" description="Disordered" evidence="15">
    <location>
        <begin position="1091"/>
        <end position="1126"/>
    </location>
</feature>
<evidence type="ECO:0000256" key="3">
    <source>
        <dbReference type="ARBA" id="ARBA00004906"/>
    </source>
</evidence>
<dbReference type="PROSITE" id="PS00626">
    <property type="entry name" value="RCC1_2"/>
    <property type="match status" value="2"/>
</dbReference>
<feature type="compositionally biased region" description="Low complexity" evidence="15">
    <location>
        <begin position="1735"/>
        <end position="1756"/>
    </location>
</feature>
<dbReference type="CDD" id="cd16463">
    <property type="entry name" value="RING-H2_PHR"/>
    <property type="match status" value="1"/>
</dbReference>
<dbReference type="GO" id="GO:0061630">
    <property type="term" value="F:ubiquitin protein ligase activity"/>
    <property type="evidence" value="ECO:0000318"/>
    <property type="project" value="GO_Central"/>
</dbReference>
<comment type="catalytic activity">
    <reaction evidence="1">
        <text>[E2 ubiquitin-conjugating enzyme]-S-ubiquitinyl-L-cysteine + [acceptor protein]-L-threonine = [E2 ubiquitin-conjugating enzyme]-L-cysteine + [acceptor protein]-3-O-ubiquitinyl-L-threonine.</text>
        <dbReference type="EC" id="2.3.2.33"/>
    </reaction>
</comment>
<dbReference type="Gene3D" id="2.130.10.30">
    <property type="entry name" value="Regulator of chromosome condensation 1/beta-lactamase-inhibitor protein II"/>
    <property type="match status" value="2"/>
</dbReference>
<dbReference type="EC" id="2.3.2.33" evidence="5"/>
<feature type="region of interest" description="Disordered" evidence="15">
    <location>
        <begin position="1727"/>
        <end position="1831"/>
    </location>
</feature>
<dbReference type="EnsemblMetazoa" id="AGAP011177-RA">
    <property type="protein sequence ID" value="AGAP011177-PA"/>
    <property type="gene ID" value="AGAP011177"/>
</dbReference>
<comment type="pathway">
    <text evidence="3">Protein modification; protein ubiquitination.</text>
</comment>
<dbReference type="FunFam" id="2.60.120.260:FF:000306">
    <property type="entry name" value="AGAP011177-PA"/>
    <property type="match status" value="1"/>
</dbReference>
<evidence type="ECO:0000256" key="10">
    <source>
        <dbReference type="ARBA" id="ARBA00022786"/>
    </source>
</evidence>
<dbReference type="GO" id="GO:0005886">
    <property type="term" value="C:plasma membrane"/>
    <property type="evidence" value="ECO:0000318"/>
    <property type="project" value="GO_Central"/>
</dbReference>
<evidence type="ECO:0000259" key="17">
    <source>
        <dbReference type="PROSITE" id="PS51284"/>
    </source>
</evidence>
<dbReference type="InterPro" id="IPR009091">
    <property type="entry name" value="RCC1/BLIP-II"/>
</dbReference>
<dbReference type="PROSITE" id="PS50012">
    <property type="entry name" value="RCC1_3"/>
    <property type="match status" value="2"/>
</dbReference>
<name>A0A1S4H5Z6_ANOGA</name>
<feature type="region of interest" description="Disordered" evidence="15">
    <location>
        <begin position="1461"/>
        <end position="1489"/>
    </location>
</feature>
<feature type="compositionally biased region" description="Polar residues" evidence="15">
    <location>
        <begin position="1299"/>
        <end position="1315"/>
    </location>
</feature>
<dbReference type="GO" id="GO:0099174">
    <property type="term" value="P:regulation of presynapse organization"/>
    <property type="evidence" value="ECO:0007669"/>
    <property type="project" value="UniProtKB-ARBA"/>
</dbReference>
<keyword evidence="6" id="KW-0808">Transferase</keyword>
<dbReference type="Gene3D" id="3.30.40.10">
    <property type="entry name" value="Zinc/RING finger domain, C3HC4 (zinc finger)"/>
    <property type="match status" value="1"/>
</dbReference>
<feature type="compositionally biased region" description="Low complexity" evidence="15">
    <location>
        <begin position="3087"/>
        <end position="3118"/>
    </location>
</feature>
<keyword evidence="7" id="KW-0479">Metal-binding</keyword>
<dbReference type="GO" id="GO:0016567">
    <property type="term" value="P:protein ubiquitination"/>
    <property type="evidence" value="ECO:0007669"/>
    <property type="project" value="UniProtKB-UniPathway"/>
</dbReference>
<feature type="compositionally biased region" description="Basic and acidic residues" evidence="15">
    <location>
        <begin position="1857"/>
        <end position="1869"/>
    </location>
</feature>
<evidence type="ECO:0000256" key="13">
    <source>
        <dbReference type="PROSITE-ProRule" id="PRU00175"/>
    </source>
</evidence>
<feature type="region of interest" description="Disordered" evidence="15">
    <location>
        <begin position="3477"/>
        <end position="3501"/>
    </location>
</feature>
<evidence type="ECO:0000256" key="2">
    <source>
        <dbReference type="ARBA" id="ARBA00004489"/>
    </source>
</evidence>
<feature type="repeat" description="RCC1" evidence="14">
    <location>
        <begin position="593"/>
        <end position="649"/>
    </location>
</feature>
<dbReference type="Gene3D" id="2.60.120.260">
    <property type="entry name" value="Galactose-binding domain-like"/>
    <property type="match status" value="1"/>
</dbReference>
<dbReference type="PROSITE" id="PS51284">
    <property type="entry name" value="DOC"/>
    <property type="match status" value="1"/>
</dbReference>
<dbReference type="Proteomes" id="UP000007062">
    <property type="component" value="Chromosome 3L"/>
</dbReference>
<dbReference type="SMART" id="SM00184">
    <property type="entry name" value="RING"/>
    <property type="match status" value="1"/>
</dbReference>
<dbReference type="UniPathway" id="UPA00143"/>
<dbReference type="FunFam" id="2.130.10.30:FF:000051">
    <property type="entry name" value="Highwire, isoform B"/>
    <property type="match status" value="1"/>
</dbReference>
<protein>
    <recommendedName>
        <fullName evidence="5">RCR-type E3 ubiquitin transferase</fullName>
        <ecNumber evidence="5">2.3.2.33</ecNumber>
    </recommendedName>
</protein>
<dbReference type="PANTHER" id="PTHR45943">
    <property type="entry name" value="E3 UBIQUITIN-PROTEIN LIGASE MYCBP2"/>
    <property type="match status" value="1"/>
</dbReference>
<keyword evidence="9 13" id="KW-0863">Zinc-finger</keyword>
<dbReference type="InParanoid" id="A0A1S4H5Z6"/>
<evidence type="ECO:0000256" key="15">
    <source>
        <dbReference type="SAM" id="MobiDB-lite"/>
    </source>
</evidence>
<keyword evidence="19" id="KW-1185">Reference proteome</keyword>
<feature type="region of interest" description="Disordered" evidence="15">
    <location>
        <begin position="427"/>
        <end position="450"/>
    </location>
</feature>
<dbReference type="GO" id="GO:0030424">
    <property type="term" value="C:axon"/>
    <property type="evidence" value="ECO:0007669"/>
    <property type="project" value="UniProtKB-SubCell"/>
</dbReference>
<dbReference type="PANTHER" id="PTHR45943:SF1">
    <property type="entry name" value="E3 UBIQUITIN-PROTEIN LIGASE MYCBP2"/>
    <property type="match status" value="1"/>
</dbReference>
<dbReference type="SUPFAM" id="SSF81296">
    <property type="entry name" value="E set domains"/>
    <property type="match status" value="1"/>
</dbReference>
<dbReference type="InterPro" id="IPR014756">
    <property type="entry name" value="Ig_E-set"/>
</dbReference>
<dbReference type="SUPFAM" id="SSF49785">
    <property type="entry name" value="Galactose-binding domain-like"/>
    <property type="match status" value="1"/>
</dbReference>
<dbReference type="EMBL" id="AAAB01008816">
    <property type="status" value="NOT_ANNOTATED_CDS"/>
    <property type="molecule type" value="Genomic_DNA"/>
</dbReference>
<sequence>MELYDSARYGSVFNSIFLSTEKSESGEHGTAGSKKDPKAKQLQLLLEPNLDRYEIASNASRFAVYHAVRSIVLERETTTRATVSSMRIIDTALDEPKSVGRGDSGATQRVPQIVLAGLDSLYGIIAETRQSQPRIATKALRSLYDILQGQDPEGMRHEPDAVFGPLFDLLLELSTVSSGPSAANGAWSSLACSTLLSLAIAKGDTGRIVRAVAAILMNSVYGSSTSGNTSTTSGGTVQMPQSVAKLQRTIFSMATGRATIADYFRCGVPRGSLIGEFRLPLESSTVHSVASDGKFLYLVTVKGLLKIGSGFNGTQEGLIYGAVTISNAKNELPGWIGYSGGKLYYGRISKMMASSSGWTFQLYDPTTLTALGTVQTAPIPAFQRRYGQLFSDGDAICWLGAVSDSIRDSTELDDQEEDILVVKQLYPPVATGPNNSSTSAGGQPTGGESRPELRLKLAKNRYHTYGWAAFEEELVENGSMAAPPPPPASIAPMPVLESNPTGAAIQSISCGKEFGLVLVDDGKVLYWGRGTALGLKTSPNVAGGAVGCVMSAPKATVSMKLSELTALPKGVSCFRQVAVGHEANHGLLLTGDGTVYFTGTAKRGEDGELAKTNRRQPKAIKPKRLNKLDGQTITFVACNNGTSAFVTKDGKLIMYGKDTNYCEPNGVVGGLTDVVIRKVALGKAHCVAVDALGQLYTFGLNNKGQCGRKFQRERNVDELVTTNNQANAGTLTNGTGAQTHPNALNTTNSTCNACHSAPSAAAAHATDPPVASSAAKCGCGCGCCCHCGNSGGTAGVAGTANPIAATSNDADTPRIVPVPPQRVELPQHTGNGDGRQRPPVVTQIACGQHHSLVLTSAGEVYSFGSNQYGQLGTGDLQAPAGGRPHLVRFPNGAGTIVSVAAGSNHSVVLTSRGAVYTFGNYHKGQLGREAPGGGGRTDGAGEGNFFWHCAPVAIESFGPGTGRRASFIAASGDQTYIKVEESLINGAALAKYSVTADRSTILLIPNNQSHLGGSITIDRRTGHCRAHRMNQFDARVELNAGAQAGLKEAYRRNRWHFSFTLDPLFNVLWGYDAIRKRMLIFNPIASELFRRKSKQQRKPSTQRAHEQPSSCQVDGGEKGDPARYGTHESLSVLSPEIALPQRWNGCEVPRFQLALNLLACLDVLTEATERLGATGQWPPFEPTLDAGGSSSSPLDGNVNVNASDWFTGSRSGAAFGSASGRQVKLCDLPPEDDLQEDDLPEHRSVLLTPTFGSGSIDEEVPAIPVLNRWNIGNADMSGNGFSPSNVASEGRFPFRTGRTKGSTSEQRIASTSNVQYRRKKGGGHATPSGGAAGSNQTLSSSCTEESVIALCPISRRFATGVNRETFESLTALLSWAWNAFRNLSGEQKRGGGGMKTFTTNPMTTNNAGLIGEAKLIVRLSFICRVCLRLLRRYLNAIYHPTGSRSSEDDTDAHIEDQFRSDFSNPFGNPSHPTTGSPMSSSTAHPMASSMTGTHQSLAMAVVEIRTLLIDILADRVTLPVMERSMRRRVCKAKREVLGECHRTFVRCFDIFYPTPPLKWEVLCRRLLLLRESDPGGIHAGPKPHVDRYRYSYGSSSSGGGTERCSGRLLLSAILAGLCQPSVNLRVTFSILMSSPAQAVPTGSASTSRPQSTGSGALLISRNRDLLASLIEQMTSTVGSGGTNSGGDAGGQSGVVGVPHLPDWHFRDVLELLLELVSDPVRRKLDRIGRHRRRGSSSSGSSNSNTSSASSCRSSEGVEYDYELDDDEATDVTEGDGAPFPYRADEYDSEQGDGGKGWPMAKGYRHESLTEGDSEGEDEDSDQDEGQDDDQNQERLLIRNGCRLLAKLLSEIIHHGCDPVDRERGERGGDQEETTQQPATDLMVPPMAPMGGSNRLFSTGSRFGKVDLGKTWNTGNFGPDAIAFTVDRAGISIVGACVYSGSGSYEYQLELLYDSHHSTHSHTYSHSHRWEVLESIVGSYDQTAVRQHMAELRFNRAVLLKENHRYALRLCSQGARTLSGDCGQSSLRGPCGTVTFRFYPCDLSFNGTTPARGQIPAILYYCTPVGGVAGFPHGGTNVANGRELGNCRTQARDLALEVARAIVGRCRELLTVAHELALWTSASPGMRAPSSSETSSTPSSSASSGVIGGTAVGVMGAAGASAVVGGGVAIDSEHNITPIEEHMDVGATGLVGVLASNTAATTIERTRRTIGKVLPKGLLETLRGSSGTAGTPYDPYEIDSASEATVGGIGGGVSGSGGAGSAGGSGGAAAAAAGVGMSAANGNEMELPAGAASMVLAVPIRKRTVWDLFRARTTRSPSVVNCLFRYLLPLTLAQLERCIRMDLKVSVEVLSMVQEILPPITALNELRRQRGSVGKCFAHMTHSSGPAGNGTTITSSATSMNTTSQHYCILESDHPYKTASLTAYRVRFPATVRWMCLTFDAQCGTVQEEDRVKVKIPNRRSGSGSEKDSLDDWCTVRMYNTPARWAYGGPGRAMVLPGREVEISLESCSTYVNEPKQQSYGFKCLVIGYENADQVPAGDHVDAQGIMEHAGAGTAAGGTLIALEHELAHLGGRCARNLLRKELRFDDDPDDRLTEPEAATLERYGTTLLAKGLMVPDAMLTIRNALDCHLPVLEKNYEKQFLRDFIYVAAGSPGARLAAWLQPESRLDPSRCEIKIISPQTPPLRAGWPSHFRLETRDQYGEEIFVPGIKIEVKASLRRDTSVSAITPKVSPGTPTAASTATAVPPSVPYEPTYKEKEKSCLQAISAMRPYHGYSFEELRLYAASVSSASTTTTATTEILTANDLGKNKYGFVWTPMVAGAYELTLQIDGVPVVVEDEEEIYRLEVIDAGGAGGGAGGGGGGAGAGGTCAGGSGASGGLPKMLNGDKGLVSVGQGLKKVHPPTKLRKFLAKNSAGLRVRLHPTLQSEQIGVVRPNGIVAYGDEMENDDGVWVRLTAESIREHCPASWFPVEAWCLQYNQHLGKTLLHPIVDTCTTKVLLEHTAAKEEPSVVDDTVEDIEADDDCEGEGEGEENENTINYGDFRKAATAALSEVVGGGAKALQKWFHRSGTEGSMMDETGPNKSPHHQPPSAGLSQQQQPQSNAQTQPQQPDLQQQSFQQHLPKRALSPSVAETLRAVFAAFLWHEGLVHDAMACASFLKFHPTISKTAGIGLGPGAVGMANQSSELPIPAVLTREQKVLQRHSVEFSNATLDALERSGNRCIMNRRHRGIGGGFAALDGSNGQSSSVGSSAVPPVALRCLVHLWDQLGSNFVQLVETNSNDKRNDDGKECGPIPGTGSGTGTVAIAPSSGAPLVASKSGLTLAATAGTGTTAAAASTTAPANGAAADGSYCELCRTILHSIPVTYHMRLAHPGCGRPAGGQGYNSNGVYCEGWAGDCGDGGHGVSSWYLLCEACRKRYEGTTPVPLPVGPQAALSAAAERRNEPPRSTLPSELFAMMKENAFFLLDLAPVESSACSGNAAGSSEASLTEVTDASEWPTPSDRPACLSTFVDSEGAVQTTARFPSDGTPGSCYLPLSGGKFHRSVSMGQGAGPSVVLRRRQRREDERSDANLLNHPSENLRRLVPMDVGASLGGGGGGGGVDAAAATNSVQTGLLGRPAMVFILERHNLERLRRLLIRQLRRSLCHRYSLQGFNWLVRQLTEPIGLHDVMWWFVSALTTCDTDADPTDADSELGLEHPASSCEGHLGRGISRALHAFLSTVSELTLHFPLGSPLQRMAVQCFGLRFVPSDHQFLHRVNVFGNISRILSKAEEEEERALEAQSVRDHLLGGSDEAPIEVTLFQDVTDLYELTVSSRPALAQALLDNSTETFWESDEEDRGKPKTIELIPGGRAAGSAAPGNGCQLTLIAVHVDNSRDVACKVTSLLLYGGSHLNSVTGTGELSLLRTIEIDPTACAWQTIPIASSANGNTPTSGHYRLEIRGPDATLRIRQVKLYGTRTGHSAPAPIPTPRQVQSRLCEQETLRVFRLLTGQVFGKLLEETSTLIGNGGNGAAAGGNGAGANANSSSNGDACSTELSPLPSLSESIHDLREHAVGILFSRRKLSHLQKQIIVHVVQAIERETVKARDAWELLVAGEPANTATTYNDAYCFEMLSMVLALSGSSVGRTYLSQQHHLLKDLLSLAHTGSDRVQRQVTALIRRILPELPSDGAAHSTADSAITTNHSVDTDSEALLDVLLALIAKSLQVQVKVKNGSNGNHQSASAAAAAPPSSLGTTVVSLGSVTSSSSASQTLATGTGSVSRLQRYRWYLRGSIAAKQAESIIALVRDMASGKLSERWATACRAAVASCLLNVTQLEEEFRRSADACIRTATLWLALAALCVIDREQIDRLSSNQWHRQSESNRPLCSNHDDEVTYAVLNCALCGSLCADCDRVLHLNRRARSHHRAVCKEEQDAIRVELHESCGRAKLYWLWAVVDSRTLKGMLEFRGHDPAAGCATVPVTATGVGVCRFCGATGSSGLLALGNICPDAQCQEYGAVSCTKVHQRCGHACGGILNEGQCLPCLVPNCQSEAGVVDPPGGQYAQPRLTQDGEDMCMICFTETLGTAPSIQLRCGHVFHYHCCKTVLMRRWNGPRISFGFAQCPICKVDIEHPSLEPFLAPIVALRQDVKRKALMRLEYEGLAKAVTADGTDPTRYAMERYAYYVCSQCGKAYYGGEARCDAELGENFNPQELVCGGCSDVSKAKMCPKHGMDFLEYKCRYCCSVAVFFCFGTTHFCDTCHDDFQRLTNLPKGKLPRCPAGPKATQLTGEECPLHVVHPPTGEEFALGCGICRNAQTF</sequence>
<reference evidence="18 19" key="2">
    <citation type="journal article" date="2004" name="Trends Parasitol.">
        <title>The Anopheles gambiae genome: an update.</title>
        <authorList>
            <person name="Mongin E."/>
            <person name="Louis C."/>
            <person name="Holt R.A."/>
            <person name="Birney E."/>
            <person name="Collins F.H."/>
        </authorList>
    </citation>
    <scope>NUCLEOTIDE SEQUENCE [LARGE SCALE GENOMIC DNA]</scope>
    <source>
        <strain evidence="18 19">PEST</strain>
    </source>
</reference>
<evidence type="ECO:0000313" key="19">
    <source>
        <dbReference type="Proteomes" id="UP000007062"/>
    </source>
</evidence>
<dbReference type="GO" id="GO:0007411">
    <property type="term" value="P:axon guidance"/>
    <property type="evidence" value="ECO:0000318"/>
    <property type="project" value="GO_Central"/>
</dbReference>
<keyword evidence="11" id="KW-0862">Zinc</keyword>
<evidence type="ECO:0000256" key="4">
    <source>
        <dbReference type="ARBA" id="ARBA00005415"/>
    </source>
</evidence>
<comment type="subcellular location">
    <subcellularLocation>
        <location evidence="2">Cell projection</location>
        <location evidence="2">Axon</location>
    </subcellularLocation>
</comment>
<dbReference type="FunFam" id="2.60.120.820:FF:000005">
    <property type="entry name" value="Highwire, isoform B"/>
    <property type="match status" value="1"/>
</dbReference>
<dbReference type="PROSITE" id="PS50089">
    <property type="entry name" value="ZF_RING_2"/>
    <property type="match status" value="1"/>
</dbReference>
<evidence type="ECO:0000256" key="11">
    <source>
        <dbReference type="ARBA" id="ARBA00022833"/>
    </source>
</evidence>
<feature type="compositionally biased region" description="Acidic residues" evidence="15">
    <location>
        <begin position="1809"/>
        <end position="1830"/>
    </location>
</feature>
<evidence type="ECO:0000313" key="18">
    <source>
        <dbReference type="EnsemblMetazoa" id="AGAP011177-PA"/>
    </source>
</evidence>
<dbReference type="VEuPathDB" id="VectorBase:AGAMI1_011572"/>
<proteinExistence type="inferred from homology"/>
<dbReference type="GO" id="GO:0008270">
    <property type="term" value="F:zinc ion binding"/>
    <property type="evidence" value="ECO:0007669"/>
    <property type="project" value="UniProtKB-KW"/>
</dbReference>
<evidence type="ECO:0000256" key="5">
    <source>
        <dbReference type="ARBA" id="ARBA00012249"/>
    </source>
</evidence>
<keyword evidence="10" id="KW-0833">Ubl conjugation pathway</keyword>
<feature type="region of interest" description="Disordered" evidence="15">
    <location>
        <begin position="1857"/>
        <end position="1884"/>
    </location>
</feature>
<feature type="compositionally biased region" description="Basic and acidic residues" evidence="15">
    <location>
        <begin position="3278"/>
        <end position="3288"/>
    </location>
</feature>
<dbReference type="CDD" id="cd19799">
    <property type="entry name" value="Bbox2_MYCBP2"/>
    <property type="match status" value="1"/>
</dbReference>
<feature type="compositionally biased region" description="Polar residues" evidence="15">
    <location>
        <begin position="432"/>
        <end position="442"/>
    </location>
</feature>
<dbReference type="InterPro" id="IPR012983">
    <property type="entry name" value="PHR"/>
</dbReference>
<evidence type="ECO:0000256" key="7">
    <source>
        <dbReference type="ARBA" id="ARBA00022723"/>
    </source>
</evidence>
<dbReference type="FunFam" id="3.30.40.10:FF:000078">
    <property type="entry name" value="E3 ubiquitin-protein ligase MYCBP2 isoform X1"/>
    <property type="match status" value="1"/>
</dbReference>
<dbReference type="InterPro" id="IPR008979">
    <property type="entry name" value="Galactose-bd-like_sf"/>
</dbReference>
<dbReference type="PRINTS" id="PR00633">
    <property type="entry name" value="RCCNDNSATION"/>
</dbReference>
<feature type="domain" description="DOC" evidence="17">
    <location>
        <begin position="3778"/>
        <end position="3978"/>
    </location>
</feature>
<dbReference type="SUPFAM" id="SSF50985">
    <property type="entry name" value="RCC1/BLIP-II"/>
    <property type="match status" value="1"/>
</dbReference>
<evidence type="ECO:0000259" key="16">
    <source>
        <dbReference type="PROSITE" id="PS50089"/>
    </source>
</evidence>
<feature type="domain" description="RING-type" evidence="16">
    <location>
        <begin position="4551"/>
        <end position="4602"/>
    </location>
</feature>
<dbReference type="Pfam" id="PF08005">
    <property type="entry name" value="PHR"/>
    <property type="match status" value="1"/>
</dbReference>
<reference evidence="18 19" key="1">
    <citation type="journal article" date="2002" name="Science">
        <title>The genome sequence of the malaria mosquito Anopheles gambiae.</title>
        <authorList>
            <person name="Holt R.A."/>
            <person name="Subramanian G.M."/>
            <person name="Halpern A."/>
            <person name="Sutton G.G."/>
            <person name="Charlab R."/>
            <person name="Nusskern D.R."/>
            <person name="Wincker P."/>
            <person name="Clark A.G."/>
            <person name="Ribeiro J.M."/>
            <person name="Wides R."/>
            <person name="Salzberg S.L."/>
            <person name="Loftus B."/>
            <person name="Yandell M."/>
            <person name="Majoros W.H."/>
            <person name="Rusch D.B."/>
            <person name="Lai Z."/>
            <person name="Kraft C.L."/>
            <person name="Abril J.F."/>
            <person name="Anthouard V."/>
            <person name="Arensburger P."/>
            <person name="Atkinson P.W."/>
            <person name="Baden H."/>
            <person name="de Berardinis V."/>
            <person name="Baldwin D."/>
            <person name="Benes V."/>
            <person name="Biedler J."/>
            <person name="Blass C."/>
            <person name="Bolanos R."/>
            <person name="Boscus D."/>
            <person name="Barnstead M."/>
            <person name="Cai S."/>
            <person name="Center A."/>
            <person name="Chaturverdi K."/>
            <person name="Christophides G.K."/>
            <person name="Chrystal M.A."/>
            <person name="Clamp M."/>
            <person name="Cravchik A."/>
            <person name="Curwen V."/>
            <person name="Dana A."/>
            <person name="Delcher A."/>
            <person name="Dew I."/>
            <person name="Evans C.A."/>
            <person name="Flanigan M."/>
            <person name="Grundschober-Freimoser A."/>
            <person name="Friedli L."/>
            <person name="Gu Z."/>
            <person name="Guan P."/>
            <person name="Guigo R."/>
            <person name="Hillenmeyer M.E."/>
            <person name="Hladun S.L."/>
            <person name="Hogan J.R."/>
            <person name="Hong Y.S."/>
            <person name="Hoover J."/>
            <person name="Jaillon O."/>
            <person name="Ke Z."/>
            <person name="Kodira C."/>
            <person name="Kokoza E."/>
            <person name="Koutsos A."/>
            <person name="Letunic I."/>
            <person name="Levitsky A."/>
            <person name="Liang Y."/>
            <person name="Lin J.J."/>
            <person name="Lobo N.F."/>
            <person name="Lopez J.R."/>
            <person name="Malek J.A."/>
            <person name="McIntosh T.C."/>
            <person name="Meister S."/>
            <person name="Miller J."/>
            <person name="Mobarry C."/>
            <person name="Mongin E."/>
            <person name="Murphy S.D."/>
            <person name="O'Brochta D.A."/>
            <person name="Pfannkoch C."/>
            <person name="Qi R."/>
            <person name="Regier M.A."/>
            <person name="Remington K."/>
            <person name="Shao H."/>
            <person name="Sharakhova M.V."/>
            <person name="Sitter C.D."/>
            <person name="Shetty J."/>
            <person name="Smith T.J."/>
            <person name="Strong R."/>
            <person name="Sun J."/>
            <person name="Thomasova D."/>
            <person name="Ton L.Q."/>
            <person name="Topalis P."/>
            <person name="Tu Z."/>
            <person name="Unger M.F."/>
            <person name="Walenz B."/>
            <person name="Wang A."/>
            <person name="Wang J."/>
            <person name="Wang M."/>
            <person name="Wang X."/>
            <person name="Woodford K.J."/>
            <person name="Wortman J.R."/>
            <person name="Wu M."/>
            <person name="Yao A."/>
            <person name="Zdobnov E.M."/>
            <person name="Zhang H."/>
            <person name="Zhao Q."/>
            <person name="Zhao S."/>
            <person name="Zhu S.C."/>
            <person name="Zhimulev I."/>
            <person name="Coluzzi M."/>
            <person name="della Torre A."/>
            <person name="Roth C.W."/>
            <person name="Louis C."/>
            <person name="Kalush F."/>
            <person name="Mural R.J."/>
            <person name="Myers E.W."/>
            <person name="Adams M.D."/>
            <person name="Smith H.O."/>
            <person name="Broder S."/>
            <person name="Gardner M.J."/>
            <person name="Fraser C.M."/>
            <person name="Birney E."/>
            <person name="Bork P."/>
            <person name="Brey P.T."/>
            <person name="Venter J.C."/>
            <person name="Weissenbach J."/>
            <person name="Kafatos F.C."/>
            <person name="Collins F.H."/>
            <person name="Hoffman S.L."/>
        </authorList>
    </citation>
    <scope>NUCLEOTIDE SEQUENCE [LARGE SCALE GENOMIC DNA]</scope>
    <source>
        <strain evidence="18 19">PEST</strain>
    </source>
</reference>
<keyword evidence="12" id="KW-0966">Cell projection</keyword>
<evidence type="ECO:0000256" key="6">
    <source>
        <dbReference type="ARBA" id="ARBA00022679"/>
    </source>
</evidence>
<dbReference type="InterPro" id="IPR013083">
    <property type="entry name" value="Znf_RING/FYVE/PHD"/>
</dbReference>
<evidence type="ECO:0000256" key="1">
    <source>
        <dbReference type="ARBA" id="ARBA00000333"/>
    </source>
</evidence>
<evidence type="ECO:0000256" key="12">
    <source>
        <dbReference type="ARBA" id="ARBA00023273"/>
    </source>
</evidence>
<comment type="similarity">
    <text evidence="4">Belongs to the RING-Cys relay (RCR) family.</text>
</comment>
<evidence type="ECO:0000256" key="14">
    <source>
        <dbReference type="PROSITE-ProRule" id="PRU00235"/>
    </source>
</evidence>
<dbReference type="SMART" id="SM01337">
    <property type="entry name" value="APC10"/>
    <property type="match status" value="1"/>
</dbReference>
<accession>A0A1S4H5Z6</accession>
<dbReference type="InterPro" id="IPR001841">
    <property type="entry name" value="Znf_RING"/>
</dbReference>
<feature type="region of interest" description="Disordered" evidence="15">
    <location>
        <begin position="3542"/>
        <end position="3570"/>
    </location>
</feature>
<dbReference type="VEuPathDB" id="VectorBase:AGAP011177"/>
<reference evidence="18" key="3">
    <citation type="submission" date="2020-05" db="UniProtKB">
        <authorList>
            <consortium name="EnsemblMetazoa"/>
        </authorList>
    </citation>
    <scope>IDENTIFICATION</scope>
    <source>
        <strain evidence="18">PEST</strain>
    </source>
</reference>
<dbReference type="FunCoup" id="A0A1S4H5Z6">
    <property type="interactions" value="2208"/>
</dbReference>
<dbReference type="Gene3D" id="2.60.120.820">
    <property type="entry name" value="PHR domain"/>
    <property type="match status" value="1"/>
</dbReference>
<dbReference type="SUPFAM" id="SSF57850">
    <property type="entry name" value="RING/U-box"/>
    <property type="match status" value="1"/>
</dbReference>
<evidence type="ECO:0000256" key="9">
    <source>
        <dbReference type="ARBA" id="ARBA00022771"/>
    </source>
</evidence>
<feature type="region of interest" description="Disordered" evidence="15">
    <location>
        <begin position="1296"/>
        <end position="1338"/>
    </location>
</feature>
<feature type="compositionally biased region" description="Acidic residues" evidence="15">
    <location>
        <begin position="1757"/>
        <end position="1773"/>
    </location>
</feature>
<feature type="region of interest" description="Disordered" evidence="15">
    <location>
        <begin position="3277"/>
        <end position="3298"/>
    </location>
</feature>
<feature type="compositionally biased region" description="Polar residues" evidence="15">
    <location>
        <begin position="1098"/>
        <end position="1112"/>
    </location>
</feature>
<evidence type="ECO:0000256" key="8">
    <source>
        <dbReference type="ARBA" id="ARBA00022737"/>
    </source>
</evidence>
<keyword evidence="8" id="KW-0677">Repeat</keyword>
<organism evidence="18 19">
    <name type="scientific">Anopheles gambiae</name>
    <name type="common">African malaria mosquito</name>
    <dbReference type="NCBI Taxonomy" id="7165"/>
    <lineage>
        <taxon>Eukaryota</taxon>
        <taxon>Metazoa</taxon>
        <taxon>Ecdysozoa</taxon>
        <taxon>Arthropoda</taxon>
        <taxon>Hexapoda</taxon>
        <taxon>Insecta</taxon>
        <taxon>Pterygota</taxon>
        <taxon>Neoptera</taxon>
        <taxon>Endopterygota</taxon>
        <taxon>Diptera</taxon>
        <taxon>Nematocera</taxon>
        <taxon>Culicoidea</taxon>
        <taxon>Culicidae</taxon>
        <taxon>Anophelinae</taxon>
        <taxon>Anopheles</taxon>
    </lineage>
</organism>
<dbReference type="Pfam" id="PF00415">
    <property type="entry name" value="RCC1"/>
    <property type="match status" value="1"/>
</dbReference>
<dbReference type="InterPro" id="IPR000408">
    <property type="entry name" value="Reg_chr_condens"/>
</dbReference>
<dbReference type="InterPro" id="IPR038648">
    <property type="entry name" value="PHR_sf"/>
</dbReference>
<feature type="compositionally biased region" description="Low complexity" evidence="15">
    <location>
        <begin position="2127"/>
        <end position="2143"/>
    </location>
</feature>
<feature type="region of interest" description="Disordered" evidence="15">
    <location>
        <begin position="3069"/>
        <end position="3123"/>
    </location>
</feature>
<feature type="repeat" description="RCC1" evidence="14">
    <location>
        <begin position="858"/>
        <end position="912"/>
    </location>
</feature>
<dbReference type="InterPro" id="IPR004939">
    <property type="entry name" value="APC_su10/DOC_dom"/>
</dbReference>